<keyword evidence="2" id="KW-1185">Reference proteome</keyword>
<dbReference type="Pfam" id="PF03927">
    <property type="entry name" value="NapD"/>
    <property type="match status" value="1"/>
</dbReference>
<dbReference type="KEGG" id="sth:STH918"/>
<evidence type="ECO:0000313" key="1">
    <source>
        <dbReference type="EMBL" id="BAD39903.1"/>
    </source>
</evidence>
<organism evidence="1 2">
    <name type="scientific">Symbiobacterium thermophilum (strain DSM 24528 / JCM 14929 / IAM 14863 / T)</name>
    <dbReference type="NCBI Taxonomy" id="292459"/>
    <lineage>
        <taxon>Bacteria</taxon>
        <taxon>Bacillati</taxon>
        <taxon>Bacillota</taxon>
        <taxon>Clostridia</taxon>
        <taxon>Eubacteriales</taxon>
        <taxon>Symbiobacteriaceae</taxon>
        <taxon>Symbiobacterium</taxon>
    </lineage>
</organism>
<dbReference type="Proteomes" id="UP000000417">
    <property type="component" value="Chromosome"/>
</dbReference>
<gene>
    <name evidence="1" type="primary">napD</name>
    <name evidence="1" type="ordered locus">STH918</name>
</gene>
<dbReference type="HOGENOM" id="CLU_2572601_0_0_9"/>
<evidence type="ECO:0000313" key="2">
    <source>
        <dbReference type="Proteomes" id="UP000000417"/>
    </source>
</evidence>
<dbReference type="InterPro" id="IPR005623">
    <property type="entry name" value="Chaperone_NapD_NO3_reduct"/>
</dbReference>
<reference evidence="1 2" key="1">
    <citation type="journal article" date="2004" name="Nucleic Acids Res.">
        <title>Genome sequence of Symbiobacterium thermophilum, an uncultivable bacterium that depends on microbial commensalism.</title>
        <authorList>
            <person name="Ueda K."/>
            <person name="Yamashita A."/>
            <person name="Ishikawa J."/>
            <person name="Shimada M."/>
            <person name="Watsuji T."/>
            <person name="Morimura K."/>
            <person name="Ikeda H."/>
            <person name="Hattori M."/>
            <person name="Beppu T."/>
        </authorList>
    </citation>
    <scope>NUCLEOTIDE SEQUENCE [LARGE SCALE GENOMIC DNA]</scope>
    <source>
        <strain evidence="2">T / IAM 14863</strain>
    </source>
</reference>
<proteinExistence type="predicted"/>
<sequence length="81" mass="8463">MVISGLVFQCDPARVEAVAARLAGVPGLSDITPGGRPGYLVGVLESPGTEASVRTLDHLRAIPGVYSVLPAYIQSVEEDRT</sequence>
<dbReference type="AlphaFoldDB" id="Q67QZ0"/>
<dbReference type="STRING" id="292459.STH918"/>
<accession>Q67QZ0</accession>
<dbReference type="eggNOG" id="COG3062">
    <property type="taxonomic scope" value="Bacteria"/>
</dbReference>
<protein>
    <submittedName>
        <fullName evidence="1">Nitrate reductase component</fullName>
    </submittedName>
</protein>
<dbReference type="EMBL" id="AP006840">
    <property type="protein sequence ID" value="BAD39903.1"/>
    <property type="molecule type" value="Genomic_DNA"/>
</dbReference>
<name>Q67QZ0_SYMTH</name>
<dbReference type="RefSeq" id="WP_011195050.1">
    <property type="nucleotide sequence ID" value="NC_006177.1"/>
</dbReference>
<dbReference type="Gene3D" id="3.30.70.920">
    <property type="match status" value="1"/>
</dbReference>